<feature type="domain" description="VIT" evidence="2">
    <location>
        <begin position="336"/>
        <end position="468"/>
    </location>
</feature>
<comment type="caution">
    <text evidence="3">The sequence shown here is derived from an EMBL/GenBank/DDBJ whole genome shotgun (WGS) entry which is preliminary data.</text>
</comment>
<proteinExistence type="predicted"/>
<evidence type="ECO:0000313" key="4">
    <source>
        <dbReference type="Proteomes" id="UP000613030"/>
    </source>
</evidence>
<evidence type="ECO:0000256" key="1">
    <source>
        <dbReference type="SAM" id="Phobius"/>
    </source>
</evidence>
<organism evidence="3 4">
    <name type="scientific">Chryseolinea lacunae</name>
    <dbReference type="NCBI Taxonomy" id="2801331"/>
    <lineage>
        <taxon>Bacteria</taxon>
        <taxon>Pseudomonadati</taxon>
        <taxon>Bacteroidota</taxon>
        <taxon>Cytophagia</taxon>
        <taxon>Cytophagales</taxon>
        <taxon>Fulvivirgaceae</taxon>
        <taxon>Chryseolinea</taxon>
    </lineage>
</organism>
<dbReference type="RefSeq" id="WP_202012913.1">
    <property type="nucleotide sequence ID" value="NZ_JAERRB010000007.1"/>
</dbReference>
<accession>A0ABS1KXZ7</accession>
<reference evidence="3 4" key="1">
    <citation type="submission" date="2021-01" db="EMBL/GenBank/DDBJ databases">
        <title>Chryseolinea sp. Jin1 Genome sequencing and assembly.</title>
        <authorList>
            <person name="Kim I."/>
        </authorList>
    </citation>
    <scope>NUCLEOTIDE SEQUENCE [LARGE SCALE GENOMIC DNA]</scope>
    <source>
        <strain evidence="3 4">Jin1</strain>
    </source>
</reference>
<feature type="transmembrane region" description="Helical" evidence="1">
    <location>
        <begin position="211"/>
        <end position="230"/>
    </location>
</feature>
<keyword evidence="4" id="KW-1185">Reference proteome</keyword>
<keyword evidence="1" id="KW-1133">Transmembrane helix</keyword>
<dbReference type="Proteomes" id="UP000613030">
    <property type="component" value="Unassembled WGS sequence"/>
</dbReference>
<feature type="transmembrane region" description="Helical" evidence="1">
    <location>
        <begin position="95"/>
        <end position="114"/>
    </location>
</feature>
<dbReference type="PROSITE" id="PS51468">
    <property type="entry name" value="VIT"/>
    <property type="match status" value="1"/>
</dbReference>
<evidence type="ECO:0000313" key="3">
    <source>
        <dbReference type="EMBL" id="MBL0743572.1"/>
    </source>
</evidence>
<feature type="transmembrane region" description="Helical" evidence="1">
    <location>
        <begin position="57"/>
        <end position="75"/>
    </location>
</feature>
<gene>
    <name evidence="3" type="ORF">JI741_20225</name>
</gene>
<feature type="transmembrane region" description="Helical" evidence="1">
    <location>
        <begin position="120"/>
        <end position="138"/>
    </location>
</feature>
<protein>
    <submittedName>
        <fullName evidence="3">XrtN system VIT domain-containing protein</fullName>
    </submittedName>
</protein>
<dbReference type="Pfam" id="PF08487">
    <property type="entry name" value="VIT"/>
    <property type="match status" value="1"/>
</dbReference>
<dbReference type="InterPro" id="IPR013694">
    <property type="entry name" value="VIT"/>
</dbReference>
<keyword evidence="1" id="KW-0472">Membrane</keyword>
<keyword evidence="1" id="KW-0812">Transmembrane</keyword>
<dbReference type="NCBIfam" id="TIGR04477">
    <property type="entry name" value="sorted_by_XrtN"/>
    <property type="match status" value="1"/>
</dbReference>
<evidence type="ECO:0000259" key="2">
    <source>
        <dbReference type="PROSITE" id="PS51468"/>
    </source>
</evidence>
<feature type="transmembrane region" description="Helical" evidence="1">
    <location>
        <begin position="27"/>
        <end position="45"/>
    </location>
</feature>
<sequence length="847" mass="95715">MKEHSTTLAEPLVGKGTDKAASAPARFLLLGYVMLAASLILFVLYDYVGGKRDDAMTAFVAHYALAIVYAILLIADRAYGISKSWDEANLDRNIVLINLFLVAAFSLNRQFSVFEDSTPWFSVYLILASATLMSFQYFDRLPKWFNSIQFVLLGSSFLLYLYASLYMLPYYPFGFIGLLFLGLGALVMVPLTLMTASIFLFKYHFKKSKTAIALTVSGLVAPLLFAAGFVSEWTKRVNDIEYLSNRSVIYRDAQLPAWVKIGQSLPNDGMTQRILKSDLVYTTAHDRLSSFNRFPDSWDETRKHDPLVLLSSYFSECSLSNDDRVKVLHALGTNSHRTDERLWSGADLSTSYVVSDVDIYPELRLAYTEKYLNVKNHSGSDWSNEEAIYTFQLPEGSVVTSLSLWVNGREEKGILTSKQKAAKAYETIVGVEQRDPSVIHWQEGNTVSVRVFPCTTSEERKFKIGVTSPLAVQDGQIVYRNIVFQGPDPSQAKETTRVRFIGNTELQLPWTFKKDSNGDFVADGKYDPDFNLEMKEVSLKPDNGFTFDGFQYALQPYKPTHQPFEAKRIYLDINSSWTHDELKALQPLATQRNVFVYHNDDFLKLDAQNWDIAEQLQTRNFSLFPFHLLKNVDDNLVVTKGKPLSPHLSDITDSEFGVKLRSFFAAGNKVHVYNLGSEVSTYVRSLREFRSLQFGEGSTKQLLMLLEEDRFPETLESDNSLVLHDAGMRLTRTPAGAVPLKNTAPDHLARLFTYNDIMRRVGTGYFNDSFQNDALVADAAKAYVVTPVSSLIVLETQSDYERFGIEDSENSLHNASKDSSGAVPEPHEWALIILFGLFVVYLKFRNP</sequence>
<dbReference type="EMBL" id="JAERRB010000007">
    <property type="protein sequence ID" value="MBL0743572.1"/>
    <property type="molecule type" value="Genomic_DNA"/>
</dbReference>
<feature type="transmembrane region" description="Helical" evidence="1">
    <location>
        <begin position="174"/>
        <end position="199"/>
    </location>
</feature>
<feature type="transmembrane region" description="Helical" evidence="1">
    <location>
        <begin position="150"/>
        <end position="168"/>
    </location>
</feature>
<dbReference type="InterPro" id="IPR031005">
    <property type="entry name" value="Sorted_by_XrtN"/>
</dbReference>
<name>A0ABS1KXZ7_9BACT</name>